<dbReference type="InterPro" id="IPR018228">
    <property type="entry name" value="DNase_TatD-rel_CS"/>
</dbReference>
<dbReference type="PROSITE" id="PS01090">
    <property type="entry name" value="TATD_2"/>
    <property type="match status" value="1"/>
</dbReference>
<keyword evidence="6" id="KW-1185">Reference proteome</keyword>
<dbReference type="PANTHER" id="PTHR46124:SF2">
    <property type="entry name" value="D-AMINOACYL-TRNA DEACYLASE"/>
    <property type="match status" value="1"/>
</dbReference>
<organism evidence="5 6">
    <name type="scientific">Leptothrix ochracea L12</name>
    <dbReference type="NCBI Taxonomy" id="735332"/>
    <lineage>
        <taxon>Bacteria</taxon>
        <taxon>Pseudomonadati</taxon>
        <taxon>Pseudomonadota</taxon>
        <taxon>Betaproteobacteria</taxon>
        <taxon>Burkholderiales</taxon>
        <taxon>Sphaerotilaceae</taxon>
        <taxon>Leptothrix</taxon>
    </lineage>
</organism>
<dbReference type="Pfam" id="PF01026">
    <property type="entry name" value="TatD_DNase"/>
    <property type="match status" value="1"/>
</dbReference>
<evidence type="ECO:0000256" key="3">
    <source>
        <dbReference type="ARBA" id="ARBA00022801"/>
    </source>
</evidence>
<accession>I4Z574</accession>
<dbReference type="InterPro" id="IPR001130">
    <property type="entry name" value="TatD-like"/>
</dbReference>
<keyword evidence="3" id="KW-0378">Hydrolase</keyword>
<feature type="binding site" evidence="4">
    <location>
        <position position="178"/>
    </location>
    <ligand>
        <name>a divalent metal cation</name>
        <dbReference type="ChEBI" id="CHEBI:60240"/>
        <label>2</label>
    </ligand>
</feature>
<feature type="binding site" evidence="4">
    <location>
        <position position="27"/>
    </location>
    <ligand>
        <name>a divalent metal cation</name>
        <dbReference type="ChEBI" id="CHEBI:60240"/>
        <label>1</label>
    </ligand>
</feature>
<dbReference type="Proteomes" id="UP000053899">
    <property type="component" value="Unassembled WGS sequence"/>
</dbReference>
<gene>
    <name evidence="5" type="ORF">LepocDRAFT_00000930</name>
</gene>
<evidence type="ECO:0000256" key="2">
    <source>
        <dbReference type="ARBA" id="ARBA00022723"/>
    </source>
</evidence>
<dbReference type="InterPro" id="IPR032466">
    <property type="entry name" value="Metal_Hydrolase"/>
</dbReference>
<dbReference type="EMBL" id="JH660690">
    <property type="protein sequence ID" value="EIM31366.1"/>
    <property type="molecule type" value="Genomic_DNA"/>
</dbReference>
<sequence length="294" mass="32142">SCCEDVVECRKYARRTFLAPMNLIDTHCHLDAAEFDPDRLRVRERARAAGVECVVLPAVDLASFDPVQAWAHTHGDAYAWGIHPLYVLRAPEDVMDRVAAALDQARHDPHLVAVGEIGLDFFVPCLDAAAQARQEALCAAQLAMAAEVDLPVILHSRRAVDRLLALLRRSKVRAGIAHAFNGSDQQAHAFLDLGFKLGFGGAMTFERALQLRRLARSLPDNAFVLETDAPDMVPQWLYRTAAERAAGAVMRNEPGELLRIATVLAELRGSTVAEIAHITQANALHALPKLVGLT</sequence>
<dbReference type="PANTHER" id="PTHR46124">
    <property type="entry name" value="D-AMINOACYL-TRNA DEACYLASE"/>
    <property type="match status" value="1"/>
</dbReference>
<dbReference type="CDD" id="cd01310">
    <property type="entry name" value="TatD_DNAse"/>
    <property type="match status" value="1"/>
</dbReference>
<proteinExistence type="inferred from homology"/>
<dbReference type="GO" id="GO:0046872">
    <property type="term" value="F:metal ion binding"/>
    <property type="evidence" value="ECO:0007669"/>
    <property type="project" value="UniProtKB-KW"/>
</dbReference>
<dbReference type="Gene3D" id="3.20.20.140">
    <property type="entry name" value="Metal-dependent hydrolases"/>
    <property type="match status" value="1"/>
</dbReference>
<evidence type="ECO:0000256" key="1">
    <source>
        <dbReference type="ARBA" id="ARBA00009275"/>
    </source>
</evidence>
<evidence type="ECO:0000256" key="4">
    <source>
        <dbReference type="PIRSR" id="PIRSR005902-1"/>
    </source>
</evidence>
<dbReference type="PIRSF" id="PIRSF005902">
    <property type="entry name" value="DNase_TatD"/>
    <property type="match status" value="1"/>
</dbReference>
<dbReference type="PROSITE" id="PS01137">
    <property type="entry name" value="TATD_1"/>
    <property type="match status" value="1"/>
</dbReference>
<evidence type="ECO:0000313" key="5">
    <source>
        <dbReference type="EMBL" id="EIM31366.1"/>
    </source>
</evidence>
<protein>
    <submittedName>
        <fullName evidence="5">Mg-dependent DNase</fullName>
    </submittedName>
</protein>
<feature type="binding site" evidence="4">
    <location>
        <position position="116"/>
    </location>
    <ligand>
        <name>a divalent metal cation</name>
        <dbReference type="ChEBI" id="CHEBI:60240"/>
        <label>1</label>
    </ligand>
</feature>
<dbReference type="FunFam" id="3.20.20.140:FF:000005">
    <property type="entry name" value="TatD family hydrolase"/>
    <property type="match status" value="1"/>
</dbReference>
<reference evidence="5 6" key="1">
    <citation type="submission" date="2012-04" db="EMBL/GenBank/DDBJ databases">
        <title>Improved High-Quality Draft sequence of Leptothrix ochracea L12.</title>
        <authorList>
            <consortium name="US DOE Joint Genome Institute"/>
            <person name="Lucas S."/>
            <person name="Han J."/>
            <person name="Lapidus A."/>
            <person name="Cheng J.-F."/>
            <person name="Goodwin L."/>
            <person name="Pitluck S."/>
            <person name="Peters L."/>
            <person name="Zeytun A."/>
            <person name="Detter J.C."/>
            <person name="Han C."/>
            <person name="Tapia R."/>
            <person name="Land M."/>
            <person name="Hauser L."/>
            <person name="Kyrpides N."/>
            <person name="Ivanova N."/>
            <person name="Pagani I."/>
            <person name="Stepanauskas R."/>
            <person name="Masland D."/>
            <person name="Poulton N."/>
            <person name="Emerson D."/>
            <person name="Fleming E."/>
            <person name="Woyke T."/>
        </authorList>
    </citation>
    <scope>NUCLEOTIDE SEQUENCE [LARGE SCALE GENOMIC DNA]</scope>
    <source>
        <strain evidence="5 6">L12</strain>
    </source>
</reference>
<feature type="binding site" evidence="4">
    <location>
        <position position="228"/>
    </location>
    <ligand>
        <name>a divalent metal cation</name>
        <dbReference type="ChEBI" id="CHEBI:60240"/>
        <label>1</label>
    </ligand>
</feature>
<comment type="similarity">
    <text evidence="1">Belongs to the metallo-dependent hydrolases superfamily. TatD-type hydrolase family.</text>
</comment>
<dbReference type="GO" id="GO:0016788">
    <property type="term" value="F:hydrolase activity, acting on ester bonds"/>
    <property type="evidence" value="ECO:0007669"/>
    <property type="project" value="InterPro"/>
</dbReference>
<name>I4Z574_9BURK</name>
<evidence type="ECO:0000313" key="6">
    <source>
        <dbReference type="Proteomes" id="UP000053899"/>
    </source>
</evidence>
<dbReference type="AlphaFoldDB" id="I4Z574"/>
<feature type="non-terminal residue" evidence="5">
    <location>
        <position position="1"/>
    </location>
</feature>
<keyword evidence="2 4" id="KW-0479">Metal-binding</keyword>
<dbReference type="HOGENOM" id="CLU_944959_0_0_4"/>
<feature type="binding site" evidence="4">
    <location>
        <position position="155"/>
    </location>
    <ligand>
        <name>a divalent metal cation</name>
        <dbReference type="ChEBI" id="CHEBI:60240"/>
        <label>2</label>
    </ligand>
</feature>
<dbReference type="SUPFAM" id="SSF51556">
    <property type="entry name" value="Metallo-dependent hydrolases"/>
    <property type="match status" value="1"/>
</dbReference>
<feature type="binding site" evidence="4">
    <location>
        <position position="29"/>
    </location>
    <ligand>
        <name>a divalent metal cation</name>
        <dbReference type="ChEBI" id="CHEBI:60240"/>
        <label>1</label>
    </ligand>
</feature>